<evidence type="ECO:0000256" key="10">
    <source>
        <dbReference type="RuleBase" id="RU351113"/>
    </source>
</evidence>
<feature type="transmembrane region" description="Helical" evidence="10">
    <location>
        <begin position="259"/>
        <end position="280"/>
    </location>
</feature>
<name>A0A1S5VFJ8_9HYME</name>
<feature type="transmembrane region" description="Helical" evidence="10">
    <location>
        <begin position="72"/>
        <end position="90"/>
    </location>
</feature>
<reference evidence="11" key="1">
    <citation type="journal article" date="2017" name="Comp. Biochem. Physiol. Part D Genomics Proteomics">
        <title>Candidate chemosensory genes identified in the endoparasitoid Meteorus pulchricornis (Hymenoptera: Braconidae) by antennal transcriptome analysis.</title>
        <authorList>
            <person name="Sheng S."/>
            <person name="Liao C.W."/>
            <person name="Zheng Y."/>
            <person name="Zhou Y."/>
            <person name="Xu Y."/>
            <person name="Song W.M."/>
            <person name="He P."/>
            <person name="Zhang J."/>
            <person name="Wu F.A."/>
        </authorList>
    </citation>
    <scope>NUCLEOTIDE SEQUENCE</scope>
    <source>
        <strain evidence="11">Zhenjiang</strain>
    </source>
</reference>
<feature type="transmembrane region" description="Helical" evidence="10">
    <location>
        <begin position="127"/>
        <end position="152"/>
    </location>
</feature>
<keyword evidence="4 10" id="KW-0812">Transmembrane</keyword>
<comment type="similarity">
    <text evidence="10">Belongs to the insect chemoreceptor superfamily. Heteromeric odorant receptor channel (TC 1.A.69) family.</text>
</comment>
<accession>A0A1S5VFJ8</accession>
<evidence type="ECO:0000256" key="1">
    <source>
        <dbReference type="ARBA" id="ARBA00004651"/>
    </source>
</evidence>
<dbReference type="PANTHER" id="PTHR21137">
    <property type="entry name" value="ODORANT RECEPTOR"/>
    <property type="match status" value="1"/>
</dbReference>
<dbReference type="InterPro" id="IPR004117">
    <property type="entry name" value="7tm6_olfct_rcpt"/>
</dbReference>
<organism evidence="11">
    <name type="scientific">Meteorus pulchricornis</name>
    <dbReference type="NCBI Taxonomy" id="51522"/>
    <lineage>
        <taxon>Eukaryota</taxon>
        <taxon>Metazoa</taxon>
        <taxon>Ecdysozoa</taxon>
        <taxon>Arthropoda</taxon>
        <taxon>Hexapoda</taxon>
        <taxon>Insecta</taxon>
        <taxon>Pterygota</taxon>
        <taxon>Neoptera</taxon>
        <taxon>Endopterygota</taxon>
        <taxon>Hymenoptera</taxon>
        <taxon>Apocrita</taxon>
        <taxon>Ichneumonoidea</taxon>
        <taxon>Braconidae</taxon>
        <taxon>Meteorinae</taxon>
        <taxon>Meteorus</taxon>
    </lineage>
</organism>
<dbReference type="GO" id="GO:0004984">
    <property type="term" value="F:olfactory receptor activity"/>
    <property type="evidence" value="ECO:0007669"/>
    <property type="project" value="InterPro"/>
</dbReference>
<keyword evidence="3 10" id="KW-0716">Sensory transduction</keyword>
<evidence type="ECO:0000256" key="5">
    <source>
        <dbReference type="ARBA" id="ARBA00022725"/>
    </source>
</evidence>
<evidence type="ECO:0000256" key="6">
    <source>
        <dbReference type="ARBA" id="ARBA00022989"/>
    </source>
</evidence>
<feature type="transmembrane region" description="Helical" evidence="10">
    <location>
        <begin position="43"/>
        <end position="65"/>
    </location>
</feature>
<feature type="transmembrane region" description="Helical" evidence="10">
    <location>
        <begin position="292"/>
        <end position="312"/>
    </location>
</feature>
<comment type="subcellular location">
    <subcellularLocation>
        <location evidence="1 10">Cell membrane</location>
        <topology evidence="1 10">Multi-pass membrane protein</topology>
    </subcellularLocation>
</comment>
<keyword evidence="6 10" id="KW-1133">Transmembrane helix</keyword>
<dbReference type="Pfam" id="PF02949">
    <property type="entry name" value="7tm_6"/>
    <property type="match status" value="1"/>
</dbReference>
<dbReference type="GO" id="GO:0005549">
    <property type="term" value="F:odorant binding"/>
    <property type="evidence" value="ECO:0007669"/>
    <property type="project" value="InterPro"/>
</dbReference>
<keyword evidence="8 10" id="KW-0675">Receptor</keyword>
<sequence length="387" mass="44728">MRNDKLSEYYVLRKFIRIMLMALGLLPLEGACVLYQFVPYIHLFLTVGLAYGLFGFVFTHITNVVIVAKNSALMISLFSLCVKLLCMIIYQEDTKLLFHGLDEYFNKLINDQKFTDIVSKGITPTKWVVWFLSFLCFVMCTTNLVIPIIFILHQRKHHIKPLTYILPNGTKYPWAVVGPGLLYKLHYFYEILAIYSSVTITCAIEPLFSLFTIQMIGQFREMSFRMIHLDQSDQCEIVVRQCISQYIVLMKHRDRMQKVFGPVVLQMIITNAIVLSLGIFQLSQMKTVSMVHLTLFITYVCFKILQTFISAWSGTRLTTESENYRDSVYASNWVGNRRVITSVLMMLSQKPLSLTACHFSTISVDMFVSVLNTAMSCFFLLRTLQHD</sequence>
<feature type="transmembrane region" description="Helical" evidence="10">
    <location>
        <begin position="192"/>
        <end position="216"/>
    </location>
</feature>
<evidence type="ECO:0000256" key="8">
    <source>
        <dbReference type="ARBA" id="ARBA00023170"/>
    </source>
</evidence>
<evidence type="ECO:0000256" key="2">
    <source>
        <dbReference type="ARBA" id="ARBA00022475"/>
    </source>
</evidence>
<evidence type="ECO:0000256" key="9">
    <source>
        <dbReference type="ARBA" id="ARBA00023224"/>
    </source>
</evidence>
<dbReference type="GO" id="GO:0007165">
    <property type="term" value="P:signal transduction"/>
    <property type="evidence" value="ECO:0007669"/>
    <property type="project" value="UniProtKB-KW"/>
</dbReference>
<evidence type="ECO:0000313" key="11">
    <source>
        <dbReference type="EMBL" id="AQN78414.1"/>
    </source>
</evidence>
<keyword evidence="7 10" id="KW-0472">Membrane</keyword>
<keyword evidence="9 10" id="KW-0807">Transducer</keyword>
<evidence type="ECO:0000256" key="3">
    <source>
        <dbReference type="ARBA" id="ARBA00022606"/>
    </source>
</evidence>
<dbReference type="GO" id="GO:0005886">
    <property type="term" value="C:plasma membrane"/>
    <property type="evidence" value="ECO:0007669"/>
    <property type="project" value="UniProtKB-SubCell"/>
</dbReference>
<dbReference type="EMBL" id="KY445479">
    <property type="protein sequence ID" value="AQN78414.1"/>
    <property type="molecule type" value="mRNA"/>
</dbReference>
<proteinExistence type="evidence at transcript level"/>
<protein>
    <recommendedName>
        <fullName evidence="10">Odorant receptor</fullName>
    </recommendedName>
</protein>
<feature type="transmembrane region" description="Helical" evidence="10">
    <location>
        <begin position="15"/>
        <end position="37"/>
    </location>
</feature>
<dbReference type="AlphaFoldDB" id="A0A1S5VFJ8"/>
<dbReference type="PANTHER" id="PTHR21137:SF35">
    <property type="entry name" value="ODORANT RECEPTOR 19A-RELATED"/>
    <property type="match status" value="1"/>
</dbReference>
<keyword evidence="5 10" id="KW-0552">Olfaction</keyword>
<evidence type="ECO:0000256" key="4">
    <source>
        <dbReference type="ARBA" id="ARBA00022692"/>
    </source>
</evidence>
<keyword evidence="2" id="KW-1003">Cell membrane</keyword>
<evidence type="ECO:0000256" key="7">
    <source>
        <dbReference type="ARBA" id="ARBA00023136"/>
    </source>
</evidence>